<evidence type="ECO:0000256" key="9">
    <source>
        <dbReference type="HAMAP-Rule" id="MF_01471"/>
    </source>
</evidence>
<keyword evidence="8 9" id="KW-0051">Antiviral defense</keyword>
<comment type="cofactor">
    <cofactor evidence="1 9">
        <name>Mg(2+)</name>
        <dbReference type="ChEBI" id="CHEBI:18420"/>
    </cofactor>
</comment>
<dbReference type="CDD" id="cd09725">
    <property type="entry name" value="Cas2_I_II_III"/>
    <property type="match status" value="1"/>
</dbReference>
<evidence type="ECO:0000256" key="7">
    <source>
        <dbReference type="ARBA" id="ARBA00022842"/>
    </source>
</evidence>
<dbReference type="GO" id="GO:0051607">
    <property type="term" value="P:defense response to virus"/>
    <property type="evidence" value="ECO:0007669"/>
    <property type="project" value="UniProtKB-UniRule"/>
</dbReference>
<evidence type="ECO:0000256" key="4">
    <source>
        <dbReference type="ARBA" id="ARBA00022723"/>
    </source>
</evidence>
<evidence type="ECO:0000313" key="11">
    <source>
        <dbReference type="EMBL" id="PDW01385.1"/>
    </source>
</evidence>
<dbReference type="HAMAP" id="MF_01471">
    <property type="entry name" value="Cas2"/>
    <property type="match status" value="1"/>
</dbReference>
<dbReference type="GO" id="GO:0004521">
    <property type="term" value="F:RNA endonuclease activity"/>
    <property type="evidence" value="ECO:0007669"/>
    <property type="project" value="UniProtKB-UniRule"/>
</dbReference>
<comment type="similarity">
    <text evidence="2 9 10">Belongs to the CRISPR-associated endoribonuclease Cas2 protein family.</text>
</comment>
<comment type="function">
    <text evidence="9">CRISPR (clustered regularly interspaced short palindromic repeat), is an adaptive immune system that provides protection against mobile genetic elements (viruses, transposable elements and conjugative plasmids). CRISPR clusters contain sequences complementary to antecedent mobile elements and target invading nucleic acids. CRISPR clusters are transcribed and processed into CRISPR RNA (crRNA). Functions as a ssRNA-specific endoribonuclease. Involved in the integration of spacer DNA into the CRISPR cassette.</text>
</comment>
<dbReference type="AlphaFoldDB" id="A0A2A6RED0"/>
<dbReference type="NCBIfam" id="TIGR01573">
    <property type="entry name" value="cas2"/>
    <property type="match status" value="1"/>
</dbReference>
<dbReference type="InterPro" id="IPR019199">
    <property type="entry name" value="Virulence_VapD/CRISPR_Cas2"/>
</dbReference>
<dbReference type="PANTHER" id="PTHR34405">
    <property type="entry name" value="CRISPR-ASSOCIATED ENDORIBONUCLEASE CAS2"/>
    <property type="match status" value="1"/>
</dbReference>
<name>A0A2A6RED0_9CHLR</name>
<keyword evidence="3 9" id="KW-0540">Nuclease</keyword>
<reference evidence="12" key="1">
    <citation type="submission" date="2017-08" db="EMBL/GenBank/DDBJ databases">
        <authorList>
            <person name="Grouzdev D.S."/>
            <person name="Gaisin V.A."/>
            <person name="Rysina M.S."/>
            <person name="Gorlenko V.M."/>
        </authorList>
    </citation>
    <scope>NUCLEOTIDE SEQUENCE [LARGE SCALE GENOMIC DNA]</scope>
    <source>
        <strain evidence="12">Kir15-3F</strain>
    </source>
</reference>
<gene>
    <name evidence="9 11" type="primary">cas2</name>
    <name evidence="11" type="ORF">CJ255_19245</name>
</gene>
<dbReference type="EC" id="3.1.-.-" evidence="9"/>
<dbReference type="Proteomes" id="UP000220527">
    <property type="component" value="Unassembled WGS sequence"/>
</dbReference>
<dbReference type="Pfam" id="PF09827">
    <property type="entry name" value="CRISPR_Cas2"/>
    <property type="match status" value="1"/>
</dbReference>
<evidence type="ECO:0000313" key="12">
    <source>
        <dbReference type="Proteomes" id="UP000220527"/>
    </source>
</evidence>
<dbReference type="Gene3D" id="3.30.70.240">
    <property type="match status" value="1"/>
</dbReference>
<dbReference type="PIRSF" id="PIRSF032582">
    <property type="entry name" value="Cas2"/>
    <property type="match status" value="1"/>
</dbReference>
<dbReference type="GO" id="GO:0016787">
    <property type="term" value="F:hydrolase activity"/>
    <property type="evidence" value="ECO:0007669"/>
    <property type="project" value="UniProtKB-KW"/>
</dbReference>
<dbReference type="RefSeq" id="WP_097645716.1">
    <property type="nucleotide sequence ID" value="NZ_NQWI01000142.1"/>
</dbReference>
<keyword evidence="12" id="KW-1185">Reference proteome</keyword>
<feature type="binding site" evidence="9">
    <location>
        <position position="15"/>
    </location>
    <ligand>
        <name>Mg(2+)</name>
        <dbReference type="ChEBI" id="CHEBI:18420"/>
        <note>catalytic</note>
    </ligand>
</feature>
<dbReference type="PANTHER" id="PTHR34405:SF3">
    <property type="entry name" value="CRISPR-ASSOCIATED ENDORIBONUCLEASE CAS2 3"/>
    <property type="match status" value="1"/>
</dbReference>
<evidence type="ECO:0000256" key="1">
    <source>
        <dbReference type="ARBA" id="ARBA00001946"/>
    </source>
</evidence>
<sequence length="97" mass="11188">MGRSETTQLYIVAYDIPEDKRRSKVHRLLCGYGTWTQYSLFECWLTKRQLIELRAKLSPHLREDRDSVRLYVMCGACQQNVITIGSAAPNDPVTVIL</sequence>
<organism evidence="11 12">
    <name type="scientific">Candidatus Viridilinea mediisalina</name>
    <dbReference type="NCBI Taxonomy" id="2024553"/>
    <lineage>
        <taxon>Bacteria</taxon>
        <taxon>Bacillati</taxon>
        <taxon>Chloroflexota</taxon>
        <taxon>Chloroflexia</taxon>
        <taxon>Chloroflexales</taxon>
        <taxon>Chloroflexineae</taxon>
        <taxon>Oscillochloridaceae</taxon>
        <taxon>Candidatus Viridilinea</taxon>
    </lineage>
</organism>
<keyword evidence="6 9" id="KW-0378">Hydrolase</keyword>
<dbReference type="GO" id="GO:0046872">
    <property type="term" value="F:metal ion binding"/>
    <property type="evidence" value="ECO:0007669"/>
    <property type="project" value="UniProtKB-UniRule"/>
</dbReference>
<evidence type="ECO:0000256" key="3">
    <source>
        <dbReference type="ARBA" id="ARBA00022722"/>
    </source>
</evidence>
<dbReference type="SUPFAM" id="SSF143430">
    <property type="entry name" value="TTP0101/SSO1404-like"/>
    <property type="match status" value="1"/>
</dbReference>
<evidence type="ECO:0000256" key="2">
    <source>
        <dbReference type="ARBA" id="ARBA00009959"/>
    </source>
</evidence>
<evidence type="ECO:0000256" key="5">
    <source>
        <dbReference type="ARBA" id="ARBA00022759"/>
    </source>
</evidence>
<dbReference type="InterPro" id="IPR021127">
    <property type="entry name" value="CRISPR_associated_Cas2"/>
</dbReference>
<evidence type="ECO:0000256" key="6">
    <source>
        <dbReference type="ARBA" id="ARBA00022801"/>
    </source>
</evidence>
<evidence type="ECO:0000256" key="8">
    <source>
        <dbReference type="ARBA" id="ARBA00023118"/>
    </source>
</evidence>
<keyword evidence="4 9" id="KW-0479">Metal-binding</keyword>
<dbReference type="GO" id="GO:0043571">
    <property type="term" value="P:maintenance of CRISPR repeat elements"/>
    <property type="evidence" value="ECO:0007669"/>
    <property type="project" value="UniProtKB-UniRule"/>
</dbReference>
<comment type="caution">
    <text evidence="11">The sequence shown here is derived from an EMBL/GenBank/DDBJ whole genome shotgun (WGS) entry which is preliminary data.</text>
</comment>
<accession>A0A2A6RED0</accession>
<comment type="subunit">
    <text evidence="9">Homodimer, forms a heterotetramer with a Cas1 homodimer.</text>
</comment>
<keyword evidence="5 9" id="KW-0255">Endonuclease</keyword>
<protein>
    <recommendedName>
        <fullName evidence="9">CRISPR-associated endoribonuclease Cas2</fullName>
        <ecNumber evidence="9">3.1.-.-</ecNumber>
    </recommendedName>
</protein>
<proteinExistence type="inferred from homology"/>
<dbReference type="EMBL" id="NQWI01000142">
    <property type="protein sequence ID" value="PDW01385.1"/>
    <property type="molecule type" value="Genomic_DNA"/>
</dbReference>
<evidence type="ECO:0000256" key="10">
    <source>
        <dbReference type="PIRNR" id="PIRNR032582"/>
    </source>
</evidence>
<dbReference type="OrthoDB" id="9798176at2"/>
<keyword evidence="7 9" id="KW-0460">Magnesium</keyword>